<keyword evidence="1" id="KW-0805">Transcription regulation</keyword>
<evidence type="ECO:0000259" key="3">
    <source>
        <dbReference type="PROSITE" id="PS01124"/>
    </source>
</evidence>
<dbReference type="PROSITE" id="PS01124">
    <property type="entry name" value="HTH_ARAC_FAMILY_2"/>
    <property type="match status" value="1"/>
</dbReference>
<proteinExistence type="predicted"/>
<organism evidence="4 5">
    <name type="scientific">Brucella intermedia GD04153</name>
    <dbReference type="NCBI Taxonomy" id="2975438"/>
    <lineage>
        <taxon>Bacteria</taxon>
        <taxon>Pseudomonadati</taxon>
        <taxon>Pseudomonadota</taxon>
        <taxon>Alphaproteobacteria</taxon>
        <taxon>Hyphomicrobiales</taxon>
        <taxon>Brucellaceae</taxon>
        <taxon>Brucella/Ochrobactrum group</taxon>
        <taxon>Brucella</taxon>
    </lineage>
</organism>
<evidence type="ECO:0000313" key="4">
    <source>
        <dbReference type="EMBL" id="MDH0126147.1"/>
    </source>
</evidence>
<sequence>MESDASNGSRITVLIPQEVLGRIVGWRNLHRLVMPAVAPMIRVLFSYLQNLQSLSGTLDGVEAQSALDAMSILLGARSTAPRAASLKAFQPIYLYASASSPISTRTFPIQCSGHALSPRTCASPARASTGHSRWKVELQGSSAPRGWTAPIAFLPMSAGGMYLKEIAYRCGFHDGTQFKAFKARFGMSPRDARDCEADLLTPVLDKFDYTIYLSEVAKLGIIKP</sequence>
<dbReference type="InterPro" id="IPR009057">
    <property type="entry name" value="Homeodomain-like_sf"/>
</dbReference>
<evidence type="ECO:0000313" key="5">
    <source>
        <dbReference type="Proteomes" id="UP001158087"/>
    </source>
</evidence>
<gene>
    <name evidence="4" type="ORF">N7376_19400</name>
</gene>
<accession>A0AA42H3W9</accession>
<dbReference type="InterPro" id="IPR018060">
    <property type="entry name" value="HTH_AraC"/>
</dbReference>
<dbReference type="EMBL" id="JAODYY010000010">
    <property type="protein sequence ID" value="MDH0126147.1"/>
    <property type="molecule type" value="Genomic_DNA"/>
</dbReference>
<protein>
    <submittedName>
        <fullName evidence="4">Helix-turn-helix domain-containing protein</fullName>
    </submittedName>
</protein>
<dbReference type="GO" id="GO:0043565">
    <property type="term" value="F:sequence-specific DNA binding"/>
    <property type="evidence" value="ECO:0007669"/>
    <property type="project" value="InterPro"/>
</dbReference>
<name>A0AA42H3W9_9HYPH</name>
<evidence type="ECO:0000256" key="1">
    <source>
        <dbReference type="ARBA" id="ARBA00023015"/>
    </source>
</evidence>
<evidence type="ECO:0000256" key="2">
    <source>
        <dbReference type="ARBA" id="ARBA00023163"/>
    </source>
</evidence>
<dbReference type="AlphaFoldDB" id="A0AA42H3W9"/>
<feature type="domain" description="HTH araC/xylS-type" evidence="3">
    <location>
        <begin position="163"/>
        <end position="195"/>
    </location>
</feature>
<reference evidence="4" key="1">
    <citation type="submission" date="2022-09" db="EMBL/GenBank/DDBJ databases">
        <title>Intensive care unit water sources are persistently colonized with multi-drug resistant bacteria and are the site of extensive horizontal gene transfer of antibiotic resistance genes.</title>
        <authorList>
            <person name="Diorio-Toth L."/>
        </authorList>
    </citation>
    <scope>NUCLEOTIDE SEQUENCE</scope>
    <source>
        <strain evidence="4">GD04153</strain>
    </source>
</reference>
<dbReference type="Proteomes" id="UP001158087">
    <property type="component" value="Unassembled WGS sequence"/>
</dbReference>
<dbReference type="SUPFAM" id="SSF46689">
    <property type="entry name" value="Homeodomain-like"/>
    <property type="match status" value="1"/>
</dbReference>
<comment type="caution">
    <text evidence="4">The sequence shown here is derived from an EMBL/GenBank/DDBJ whole genome shotgun (WGS) entry which is preliminary data.</text>
</comment>
<keyword evidence="2" id="KW-0804">Transcription</keyword>
<dbReference type="GO" id="GO:0003700">
    <property type="term" value="F:DNA-binding transcription factor activity"/>
    <property type="evidence" value="ECO:0007669"/>
    <property type="project" value="InterPro"/>
</dbReference>
<dbReference type="Gene3D" id="1.10.10.60">
    <property type="entry name" value="Homeodomain-like"/>
    <property type="match status" value="1"/>
</dbReference>